<feature type="signal peptide" evidence="1">
    <location>
        <begin position="1"/>
        <end position="16"/>
    </location>
</feature>
<reference evidence="2 3" key="1">
    <citation type="journal article" date="2019" name="BMC Genomics">
        <title>New insights from Opisthorchis felineus genome: update on genomics of the epidemiologically important liver flukes.</title>
        <authorList>
            <person name="Ershov N.I."/>
            <person name="Mordvinov V.A."/>
            <person name="Prokhortchouk E.B."/>
            <person name="Pakharukova M.Y."/>
            <person name="Gunbin K.V."/>
            <person name="Ustyantsev K."/>
            <person name="Genaev M.A."/>
            <person name="Blinov A.G."/>
            <person name="Mazur A."/>
            <person name="Boulygina E."/>
            <person name="Tsygankova S."/>
            <person name="Khrameeva E."/>
            <person name="Chekanov N."/>
            <person name="Fan G."/>
            <person name="Xiao A."/>
            <person name="Zhang H."/>
            <person name="Xu X."/>
            <person name="Yang H."/>
            <person name="Solovyev V."/>
            <person name="Lee S.M."/>
            <person name="Liu X."/>
            <person name="Afonnikov D.A."/>
            <person name="Skryabin K.G."/>
        </authorList>
    </citation>
    <scope>NUCLEOTIDE SEQUENCE [LARGE SCALE GENOMIC DNA]</scope>
    <source>
        <strain evidence="2">AK-0245</strain>
        <tissue evidence="2">Whole organism</tissue>
    </source>
</reference>
<feature type="chain" id="PRO_5020879691" evidence="1">
    <location>
        <begin position="17"/>
        <end position="71"/>
    </location>
</feature>
<keyword evidence="1" id="KW-0732">Signal</keyword>
<accession>A0A4V3SGY7</accession>
<dbReference type="Proteomes" id="UP000308267">
    <property type="component" value="Unassembled WGS sequence"/>
</dbReference>
<dbReference type="AlphaFoldDB" id="A0A4V3SGY7"/>
<gene>
    <name evidence="2" type="ORF">CRM22_001086</name>
</gene>
<keyword evidence="3" id="KW-1185">Reference proteome</keyword>
<dbReference type="EMBL" id="SJOL01002074">
    <property type="protein sequence ID" value="TGZ74164.1"/>
    <property type="molecule type" value="Genomic_DNA"/>
</dbReference>
<evidence type="ECO:0000313" key="3">
    <source>
        <dbReference type="Proteomes" id="UP000308267"/>
    </source>
</evidence>
<evidence type="ECO:0000256" key="1">
    <source>
        <dbReference type="SAM" id="SignalP"/>
    </source>
</evidence>
<evidence type="ECO:0000313" key="2">
    <source>
        <dbReference type="EMBL" id="TGZ74164.1"/>
    </source>
</evidence>
<name>A0A4V3SGY7_OPIFE</name>
<proteinExistence type="predicted"/>
<comment type="caution">
    <text evidence="2">The sequence shown here is derived from an EMBL/GenBank/DDBJ whole genome shotgun (WGS) entry which is preliminary data.</text>
</comment>
<sequence>MAKLLIVFCTVVHLLGYHGSNSETTRTTCVSKCNEQTNKCILDMVMLAPIALVVCGIGGLVCTDNTKSRGV</sequence>
<organism evidence="2 3">
    <name type="scientific">Opisthorchis felineus</name>
    <dbReference type="NCBI Taxonomy" id="147828"/>
    <lineage>
        <taxon>Eukaryota</taxon>
        <taxon>Metazoa</taxon>
        <taxon>Spiralia</taxon>
        <taxon>Lophotrochozoa</taxon>
        <taxon>Platyhelminthes</taxon>
        <taxon>Trematoda</taxon>
        <taxon>Digenea</taxon>
        <taxon>Opisthorchiida</taxon>
        <taxon>Opisthorchiata</taxon>
        <taxon>Opisthorchiidae</taxon>
        <taxon>Opisthorchis</taxon>
    </lineage>
</organism>
<protein>
    <submittedName>
        <fullName evidence="2">Uncharacterized protein</fullName>
    </submittedName>
</protein>